<keyword evidence="2" id="KW-0732">Signal</keyword>
<sequence>MLYLIILLFIQAITALHTPHSKSESPLLPDASRTIVGARLDLNQTLTPSLNFFQENENIAKVNIVNGNGKYSTSDPKEVDSEEGLIDVSMVARAHPWNIHRARRDEDTQESQERRHTQSKKADFEGGLIDLSMVARAHPWNIDRAHRDEDKQESKKEQRSKSRRRTG</sequence>
<name>A0A0L0V9B6_9BASI</name>
<proteinExistence type="predicted"/>
<evidence type="ECO:0000256" key="2">
    <source>
        <dbReference type="SAM" id="SignalP"/>
    </source>
</evidence>
<feature type="chain" id="PRO_5012090930" evidence="2">
    <location>
        <begin position="16"/>
        <end position="167"/>
    </location>
</feature>
<gene>
    <name evidence="3" type="ORF">PSTG_10852</name>
</gene>
<reference evidence="4" key="1">
    <citation type="submission" date="2014-03" db="EMBL/GenBank/DDBJ databases">
        <title>The Genome Sequence of Puccinia striiformis f. sp. tritici PST-78.</title>
        <authorList>
            <consortium name="The Broad Institute Genome Sequencing Platform"/>
            <person name="Cuomo C."/>
            <person name="Hulbert S."/>
            <person name="Chen X."/>
            <person name="Walker B."/>
            <person name="Young S.K."/>
            <person name="Zeng Q."/>
            <person name="Gargeya S."/>
            <person name="Fitzgerald M."/>
            <person name="Haas B."/>
            <person name="Abouelleil A."/>
            <person name="Alvarado L."/>
            <person name="Arachchi H.M."/>
            <person name="Berlin A.M."/>
            <person name="Chapman S.B."/>
            <person name="Goldberg J."/>
            <person name="Griggs A."/>
            <person name="Gujja S."/>
            <person name="Hansen M."/>
            <person name="Howarth C."/>
            <person name="Imamovic A."/>
            <person name="Larimer J."/>
            <person name="McCowan C."/>
            <person name="Montmayeur A."/>
            <person name="Murphy C."/>
            <person name="Neiman D."/>
            <person name="Pearson M."/>
            <person name="Priest M."/>
            <person name="Roberts A."/>
            <person name="Saif S."/>
            <person name="Shea T."/>
            <person name="Sisk P."/>
            <person name="Sykes S."/>
            <person name="Wortman J."/>
            <person name="Nusbaum C."/>
            <person name="Birren B."/>
        </authorList>
    </citation>
    <scope>NUCLEOTIDE SEQUENCE [LARGE SCALE GENOMIC DNA]</scope>
    <source>
        <strain evidence="4">race PST-78</strain>
    </source>
</reference>
<dbReference type="EMBL" id="AJIL01000091">
    <property type="protein sequence ID" value="KNE95791.1"/>
    <property type="molecule type" value="Genomic_DNA"/>
</dbReference>
<feature type="signal peptide" evidence="2">
    <location>
        <begin position="1"/>
        <end position="15"/>
    </location>
</feature>
<evidence type="ECO:0000313" key="4">
    <source>
        <dbReference type="Proteomes" id="UP000054564"/>
    </source>
</evidence>
<evidence type="ECO:0000256" key="1">
    <source>
        <dbReference type="SAM" id="MobiDB-lite"/>
    </source>
</evidence>
<protein>
    <submittedName>
        <fullName evidence="3">Uncharacterized protein</fullName>
    </submittedName>
</protein>
<organism evidence="3 4">
    <name type="scientific">Puccinia striiformis f. sp. tritici PST-78</name>
    <dbReference type="NCBI Taxonomy" id="1165861"/>
    <lineage>
        <taxon>Eukaryota</taxon>
        <taxon>Fungi</taxon>
        <taxon>Dikarya</taxon>
        <taxon>Basidiomycota</taxon>
        <taxon>Pucciniomycotina</taxon>
        <taxon>Pucciniomycetes</taxon>
        <taxon>Pucciniales</taxon>
        <taxon>Pucciniaceae</taxon>
        <taxon>Puccinia</taxon>
    </lineage>
</organism>
<feature type="compositionally biased region" description="Basic and acidic residues" evidence="1">
    <location>
        <begin position="103"/>
        <end position="124"/>
    </location>
</feature>
<keyword evidence="4" id="KW-1185">Reference proteome</keyword>
<comment type="caution">
    <text evidence="3">The sequence shown here is derived from an EMBL/GenBank/DDBJ whole genome shotgun (WGS) entry which is preliminary data.</text>
</comment>
<feature type="region of interest" description="Disordered" evidence="1">
    <location>
        <begin position="100"/>
        <end position="127"/>
    </location>
</feature>
<accession>A0A0L0V9B6</accession>
<dbReference type="Proteomes" id="UP000054564">
    <property type="component" value="Unassembled WGS sequence"/>
</dbReference>
<feature type="compositionally biased region" description="Basic and acidic residues" evidence="1">
    <location>
        <begin position="141"/>
        <end position="160"/>
    </location>
</feature>
<evidence type="ECO:0000313" key="3">
    <source>
        <dbReference type="EMBL" id="KNE95791.1"/>
    </source>
</evidence>
<feature type="region of interest" description="Disordered" evidence="1">
    <location>
        <begin position="140"/>
        <end position="167"/>
    </location>
</feature>
<dbReference type="AlphaFoldDB" id="A0A0L0V9B6"/>